<keyword evidence="5" id="KW-1185">Reference proteome</keyword>
<dbReference type="RefSeq" id="WP_192753868.1">
    <property type="nucleotide sequence ID" value="NZ_BAABJL010000095.1"/>
</dbReference>
<accession>A0A927N3X5</accession>
<dbReference type="PANTHER" id="PTHR11364:SF27">
    <property type="entry name" value="SULFURTRANSFERASE"/>
    <property type="match status" value="1"/>
</dbReference>
<dbReference type="InterPro" id="IPR001763">
    <property type="entry name" value="Rhodanese-like_dom"/>
</dbReference>
<evidence type="ECO:0000313" key="5">
    <source>
        <dbReference type="Proteomes" id="UP000638648"/>
    </source>
</evidence>
<sequence length="280" mass="29604">MSALVTAQDLVQLLDSPTPPVVLDVRWTLTGPPGREAYDAGHVPNARYVDLDTELADPTHTTGGGRHPLPEPDAFAAAMRRAGVNADSEVVVYGAPDGFGAARAWWCLRYFGHQAVRVLDGGYAAWVEAGLPVETTQPRPAPGDFVARPGGMPRLEVEEAARLARDGVLLDARAGERYRGEVEPMDPVAGHIPGAHNLPTAANLDENGRFRPAEELRDRFAAAGVDGGQEVGAYCGSGVSAAQEVLALELAGIPAALYVGSWSDWVSDRDRPVATGPDRG</sequence>
<dbReference type="CDD" id="cd01449">
    <property type="entry name" value="TST_Repeat_2"/>
    <property type="match status" value="1"/>
</dbReference>
<evidence type="ECO:0000313" key="4">
    <source>
        <dbReference type="EMBL" id="MBE1610508.1"/>
    </source>
</evidence>
<dbReference type="PROSITE" id="PS50206">
    <property type="entry name" value="RHODANESE_3"/>
    <property type="match status" value="2"/>
</dbReference>
<evidence type="ECO:0000256" key="1">
    <source>
        <dbReference type="ARBA" id="ARBA00022679"/>
    </source>
</evidence>
<proteinExistence type="predicted"/>
<dbReference type="EMBL" id="JADBEM010000001">
    <property type="protein sequence ID" value="MBE1610508.1"/>
    <property type="molecule type" value="Genomic_DNA"/>
</dbReference>
<dbReference type="SMART" id="SM00450">
    <property type="entry name" value="RHOD"/>
    <property type="match status" value="2"/>
</dbReference>
<keyword evidence="1 4" id="KW-0808">Transferase</keyword>
<protein>
    <submittedName>
        <fullName evidence="4">Thiosulfate/3-mercaptopyruvate sulfurtransferase</fullName>
        <ecNumber evidence="4">2.8.1.1</ecNumber>
        <ecNumber evidence="4">2.8.1.2</ecNumber>
    </submittedName>
</protein>
<keyword evidence="2" id="KW-0677">Repeat</keyword>
<comment type="caution">
    <text evidence="4">The sequence shown here is derived from an EMBL/GenBank/DDBJ whole genome shotgun (WGS) entry which is preliminary data.</text>
</comment>
<organism evidence="4 5">
    <name type="scientific">Actinopolymorpha pittospori</name>
    <dbReference type="NCBI Taxonomy" id="648752"/>
    <lineage>
        <taxon>Bacteria</taxon>
        <taxon>Bacillati</taxon>
        <taxon>Actinomycetota</taxon>
        <taxon>Actinomycetes</taxon>
        <taxon>Propionibacteriales</taxon>
        <taxon>Actinopolymorphaceae</taxon>
        <taxon>Actinopolymorpha</taxon>
    </lineage>
</organism>
<gene>
    <name evidence="4" type="ORF">HEB94_007356</name>
</gene>
<dbReference type="AlphaFoldDB" id="A0A927N3X5"/>
<dbReference type="InterPro" id="IPR036873">
    <property type="entry name" value="Rhodanese-like_dom_sf"/>
</dbReference>
<dbReference type="Proteomes" id="UP000638648">
    <property type="component" value="Unassembled WGS sequence"/>
</dbReference>
<dbReference type="InterPro" id="IPR045078">
    <property type="entry name" value="TST/MPST-like"/>
</dbReference>
<dbReference type="CDD" id="cd01448">
    <property type="entry name" value="TST_Repeat_1"/>
    <property type="match status" value="1"/>
</dbReference>
<reference evidence="4" key="1">
    <citation type="submission" date="2020-10" db="EMBL/GenBank/DDBJ databases">
        <title>Sequencing the genomes of 1000 actinobacteria strains.</title>
        <authorList>
            <person name="Klenk H.-P."/>
        </authorList>
    </citation>
    <scope>NUCLEOTIDE SEQUENCE</scope>
    <source>
        <strain evidence="4">DSM 45354</strain>
    </source>
</reference>
<dbReference type="GO" id="GO:0004792">
    <property type="term" value="F:thiosulfate-cyanide sulfurtransferase activity"/>
    <property type="evidence" value="ECO:0007669"/>
    <property type="project" value="UniProtKB-EC"/>
</dbReference>
<feature type="domain" description="Rhodanese" evidence="3">
    <location>
        <begin position="163"/>
        <end position="274"/>
    </location>
</feature>
<feature type="domain" description="Rhodanese" evidence="3">
    <location>
        <begin position="16"/>
        <end position="135"/>
    </location>
</feature>
<evidence type="ECO:0000256" key="2">
    <source>
        <dbReference type="ARBA" id="ARBA00022737"/>
    </source>
</evidence>
<dbReference type="Pfam" id="PF00581">
    <property type="entry name" value="Rhodanese"/>
    <property type="match status" value="2"/>
</dbReference>
<evidence type="ECO:0000259" key="3">
    <source>
        <dbReference type="PROSITE" id="PS50206"/>
    </source>
</evidence>
<dbReference type="SUPFAM" id="SSF52821">
    <property type="entry name" value="Rhodanese/Cell cycle control phosphatase"/>
    <property type="match status" value="2"/>
</dbReference>
<dbReference type="Gene3D" id="3.40.250.10">
    <property type="entry name" value="Rhodanese-like domain"/>
    <property type="match status" value="2"/>
</dbReference>
<name>A0A927N3X5_9ACTN</name>
<dbReference type="GO" id="GO:0016784">
    <property type="term" value="F:3-mercaptopyruvate sulfurtransferase activity"/>
    <property type="evidence" value="ECO:0007669"/>
    <property type="project" value="UniProtKB-EC"/>
</dbReference>
<dbReference type="EC" id="2.8.1.1" evidence="4"/>
<dbReference type="PANTHER" id="PTHR11364">
    <property type="entry name" value="THIOSULFATE SULFERTANSFERASE"/>
    <property type="match status" value="1"/>
</dbReference>
<dbReference type="EC" id="2.8.1.2" evidence="4"/>